<dbReference type="EMBL" id="MCFF01000043">
    <property type="protein sequence ID" value="ORZ06978.1"/>
    <property type="molecule type" value="Genomic_DNA"/>
</dbReference>
<evidence type="ECO:0000313" key="1">
    <source>
        <dbReference type="EMBL" id="ORZ06978.1"/>
    </source>
</evidence>
<gene>
    <name evidence="1" type="ORF">BCR41DRAFT_373767</name>
</gene>
<sequence>MSTSNIEDVRKGIESTNKSIAKCNSDIEYHTALLARAKLNNCDIIERNKLKFERANINLGAGKHDSDGDYELVDRLVSMVEEVIEVNKTAIARYKQQLEGLEKILKELQ</sequence>
<dbReference type="RefSeq" id="XP_021877774.1">
    <property type="nucleotide sequence ID" value="XM_022026813.1"/>
</dbReference>
<accession>A0A1Y2GCD2</accession>
<organism evidence="1 2">
    <name type="scientific">Lobosporangium transversale</name>
    <dbReference type="NCBI Taxonomy" id="64571"/>
    <lineage>
        <taxon>Eukaryota</taxon>
        <taxon>Fungi</taxon>
        <taxon>Fungi incertae sedis</taxon>
        <taxon>Mucoromycota</taxon>
        <taxon>Mortierellomycotina</taxon>
        <taxon>Mortierellomycetes</taxon>
        <taxon>Mortierellales</taxon>
        <taxon>Mortierellaceae</taxon>
        <taxon>Lobosporangium</taxon>
    </lineage>
</organism>
<dbReference type="InParanoid" id="A0A1Y2GCD2"/>
<protein>
    <submittedName>
        <fullName evidence="1">Uncharacterized protein</fullName>
    </submittedName>
</protein>
<proteinExistence type="predicted"/>
<name>A0A1Y2GCD2_9FUNG</name>
<reference evidence="1 2" key="1">
    <citation type="submission" date="2016-07" db="EMBL/GenBank/DDBJ databases">
        <title>Pervasive Adenine N6-methylation of Active Genes in Fungi.</title>
        <authorList>
            <consortium name="DOE Joint Genome Institute"/>
            <person name="Mondo S.J."/>
            <person name="Dannebaum R.O."/>
            <person name="Kuo R.C."/>
            <person name="Labutti K."/>
            <person name="Haridas S."/>
            <person name="Kuo A."/>
            <person name="Salamov A."/>
            <person name="Ahrendt S.R."/>
            <person name="Lipzen A."/>
            <person name="Sullivan W."/>
            <person name="Andreopoulos W.B."/>
            <person name="Clum A."/>
            <person name="Lindquist E."/>
            <person name="Daum C."/>
            <person name="Ramamoorthy G.K."/>
            <person name="Gryganskyi A."/>
            <person name="Culley D."/>
            <person name="Magnuson J.K."/>
            <person name="James T.Y."/>
            <person name="O'Malley M.A."/>
            <person name="Stajich J.E."/>
            <person name="Spatafora J.W."/>
            <person name="Visel A."/>
            <person name="Grigoriev I.V."/>
        </authorList>
    </citation>
    <scope>NUCLEOTIDE SEQUENCE [LARGE SCALE GENOMIC DNA]</scope>
    <source>
        <strain evidence="1 2">NRRL 3116</strain>
    </source>
</reference>
<evidence type="ECO:0000313" key="2">
    <source>
        <dbReference type="Proteomes" id="UP000193648"/>
    </source>
</evidence>
<keyword evidence="2" id="KW-1185">Reference proteome</keyword>
<dbReference type="GeneID" id="33568656"/>
<dbReference type="AlphaFoldDB" id="A0A1Y2GCD2"/>
<comment type="caution">
    <text evidence="1">The sequence shown here is derived from an EMBL/GenBank/DDBJ whole genome shotgun (WGS) entry which is preliminary data.</text>
</comment>
<dbReference type="Proteomes" id="UP000193648">
    <property type="component" value="Unassembled WGS sequence"/>
</dbReference>